<feature type="region of interest" description="Disordered" evidence="4">
    <location>
        <begin position="92"/>
        <end position="345"/>
    </location>
</feature>
<evidence type="ECO:0000256" key="2">
    <source>
        <dbReference type="ARBA" id="ARBA00022525"/>
    </source>
</evidence>
<evidence type="ECO:0000259" key="6">
    <source>
        <dbReference type="PROSITE" id="PS51132"/>
    </source>
</evidence>
<evidence type="ECO:0000256" key="1">
    <source>
        <dbReference type="ARBA" id="ARBA00004613"/>
    </source>
</evidence>
<dbReference type="GO" id="GO:0005615">
    <property type="term" value="C:extracellular space"/>
    <property type="evidence" value="ECO:0007669"/>
    <property type="project" value="TreeGrafter"/>
</dbReference>
<comment type="caution">
    <text evidence="7">The sequence shown here is derived from an EMBL/GenBank/DDBJ whole genome shotgun (WGS) entry which is preliminary data.</text>
</comment>
<evidence type="ECO:0000313" key="7">
    <source>
        <dbReference type="EMBL" id="KAB0795135.1"/>
    </source>
</evidence>
<evidence type="ECO:0000313" key="8">
    <source>
        <dbReference type="Proteomes" id="UP000327044"/>
    </source>
</evidence>
<dbReference type="PROSITE" id="PS51132">
    <property type="entry name" value="OLF"/>
    <property type="match status" value="1"/>
</dbReference>
<dbReference type="InParanoid" id="A0A5N4ACT2"/>
<comment type="caution">
    <text evidence="3">Lacks conserved residue(s) required for the propagation of feature annotation.</text>
</comment>
<keyword evidence="2" id="KW-0964">Secreted</keyword>
<organism evidence="7 8">
    <name type="scientific">Photinus pyralis</name>
    <name type="common">Common eastern firefly</name>
    <name type="synonym">Lampyris pyralis</name>
    <dbReference type="NCBI Taxonomy" id="7054"/>
    <lineage>
        <taxon>Eukaryota</taxon>
        <taxon>Metazoa</taxon>
        <taxon>Ecdysozoa</taxon>
        <taxon>Arthropoda</taxon>
        <taxon>Hexapoda</taxon>
        <taxon>Insecta</taxon>
        <taxon>Pterygota</taxon>
        <taxon>Neoptera</taxon>
        <taxon>Endopterygota</taxon>
        <taxon>Coleoptera</taxon>
        <taxon>Polyphaga</taxon>
        <taxon>Elateriformia</taxon>
        <taxon>Elateroidea</taxon>
        <taxon>Lampyridae</taxon>
        <taxon>Lampyrinae</taxon>
        <taxon>Photinus</taxon>
    </lineage>
</organism>
<feature type="transmembrane region" description="Helical" evidence="5">
    <location>
        <begin position="15"/>
        <end position="37"/>
    </location>
</feature>
<gene>
    <name evidence="7" type="ORF">PPYR_11974</name>
</gene>
<evidence type="ECO:0000256" key="3">
    <source>
        <dbReference type="PROSITE-ProRule" id="PRU00446"/>
    </source>
</evidence>
<keyword evidence="5" id="KW-1133">Transmembrane helix</keyword>
<dbReference type="PANTHER" id="PTHR23192">
    <property type="entry name" value="OLFACTOMEDIN-RELATED"/>
    <property type="match status" value="1"/>
</dbReference>
<keyword evidence="8" id="KW-1185">Reference proteome</keyword>
<protein>
    <recommendedName>
        <fullName evidence="6">Olfactomedin-like domain-containing protein</fullName>
    </recommendedName>
</protein>
<name>A0A5N4ACT2_PHOPY</name>
<feature type="compositionally biased region" description="Gly residues" evidence="4">
    <location>
        <begin position="307"/>
        <end position="316"/>
    </location>
</feature>
<feature type="domain" description="Olfactomedin-like" evidence="6">
    <location>
        <begin position="350"/>
        <end position="627"/>
    </location>
</feature>
<comment type="subcellular location">
    <subcellularLocation>
        <location evidence="1">Secreted</location>
    </subcellularLocation>
</comment>
<dbReference type="Pfam" id="PF01391">
    <property type="entry name" value="Collagen"/>
    <property type="match status" value="3"/>
</dbReference>
<keyword evidence="5" id="KW-0812">Transmembrane</keyword>
<dbReference type="EMBL" id="VVIM01000008">
    <property type="protein sequence ID" value="KAB0795135.1"/>
    <property type="molecule type" value="Genomic_DNA"/>
</dbReference>
<dbReference type="GO" id="GO:0007165">
    <property type="term" value="P:signal transduction"/>
    <property type="evidence" value="ECO:0007669"/>
    <property type="project" value="TreeGrafter"/>
</dbReference>
<dbReference type="Pfam" id="PF02191">
    <property type="entry name" value="OLF"/>
    <property type="match status" value="1"/>
</dbReference>
<feature type="compositionally biased region" description="Pro residues" evidence="4">
    <location>
        <begin position="99"/>
        <end position="113"/>
    </location>
</feature>
<accession>A0A5N4ACT2</accession>
<sequence length="636" mass="67617">MASSETNSSIIQNKVVLILFAVLFICLVEVIVGFYVYKLIKLDIRQECLKQKSNGVSKEEIKALLVEEGYLKDICYGVACNQKWHPAGRHTRAAGIIPKGPPGPPGPRGPPGPKGSAGPTGPKGPTGAMGPKGEKGAIGNSGKVGEKGYEGPPGARGESGETGSPGQKGERGAPGANGRDGLTGIKGEPGLPGSPGKESPPGAPGKPGFDGKEGKVGSPGQKGEQGNNGLDGIPGPKGDTGYPGIRGPPGLCGEQGKRGEIGLPGEKGDKGTLGAGGQKGEKGELGYPGVQGSKGDKGSQGPIGQPGLHGRGGLPGVQGEKGSIGPQGPPGLQGKDGLLGPRGLPGPCNSCENSYAERITIQTLRTEKSTAFKTNATECSSFIIGERQVLGNVDDQYAAFMLDSRPISEEEAFKFWSTGRDDLRLNEFDNIQLFIKNEPSKVYDLDVAFEGNAHVIYRGFFFYKMKGSKPKIVKYDLKNEKTQTLIIPDLPKLGRLYLRNFNSFDFSVDKNGLWVIYSIWESGHIAIAKINHETLTIEGMWEISLQHNGLVDVFVISGKMYTLEFTPTHTLKIHLAIDLRSNITTKVNVNGMHQTGGISMVTFDYRTKALLLVDDGIRVSYPIYCEDEEILSVNSY</sequence>
<evidence type="ECO:0000256" key="5">
    <source>
        <dbReference type="SAM" id="Phobius"/>
    </source>
</evidence>
<dbReference type="AlphaFoldDB" id="A0A5N4ACT2"/>
<dbReference type="PANTHER" id="PTHR23192:SF85">
    <property type="entry name" value="GLIOMEDIN"/>
    <property type="match status" value="1"/>
</dbReference>
<reference evidence="7 8" key="1">
    <citation type="journal article" date="2018" name="Elife">
        <title>Firefly genomes illuminate parallel origins of bioluminescence in beetles.</title>
        <authorList>
            <person name="Fallon T.R."/>
            <person name="Lower S.E."/>
            <person name="Chang C.H."/>
            <person name="Bessho-Uehara M."/>
            <person name="Martin G.J."/>
            <person name="Bewick A.J."/>
            <person name="Behringer M."/>
            <person name="Debat H.J."/>
            <person name="Wong I."/>
            <person name="Day J.C."/>
            <person name="Suvorov A."/>
            <person name="Silva C.J."/>
            <person name="Stanger-Hall K.F."/>
            <person name="Hall D.W."/>
            <person name="Schmitz R.J."/>
            <person name="Nelson D.R."/>
            <person name="Lewis S.M."/>
            <person name="Shigenobu S."/>
            <person name="Bybee S.M."/>
            <person name="Larracuente A.M."/>
            <person name="Oba Y."/>
            <person name="Weng J.K."/>
        </authorList>
    </citation>
    <scope>NUCLEOTIDE SEQUENCE [LARGE SCALE GENOMIC DNA]</scope>
    <source>
        <strain evidence="7">1611_PpyrPB1</strain>
        <tissue evidence="7">Whole body</tissue>
    </source>
</reference>
<dbReference type="InterPro" id="IPR003112">
    <property type="entry name" value="Olfac-like_dom"/>
</dbReference>
<feature type="compositionally biased region" description="Basic and acidic residues" evidence="4">
    <location>
        <begin position="255"/>
        <end position="270"/>
    </location>
</feature>
<dbReference type="InterPro" id="IPR008160">
    <property type="entry name" value="Collagen"/>
</dbReference>
<feature type="compositionally biased region" description="Low complexity" evidence="4">
    <location>
        <begin position="114"/>
        <end position="131"/>
    </location>
</feature>
<keyword evidence="5" id="KW-0472">Membrane</keyword>
<proteinExistence type="predicted"/>
<evidence type="ECO:0000256" key="4">
    <source>
        <dbReference type="SAM" id="MobiDB-lite"/>
    </source>
</evidence>
<dbReference type="SMART" id="SM00284">
    <property type="entry name" value="OLF"/>
    <property type="match status" value="1"/>
</dbReference>
<dbReference type="InterPro" id="IPR050605">
    <property type="entry name" value="Olfactomedin-like_domain"/>
</dbReference>
<dbReference type="Proteomes" id="UP000327044">
    <property type="component" value="Unassembled WGS sequence"/>
</dbReference>